<reference evidence="2 3" key="1">
    <citation type="submission" date="2020-08" db="EMBL/GenBank/DDBJ databases">
        <title>Bridging the membrane lipid divide: bacteria of the FCB group superphylum have the potential to synthesize archaeal ether lipids.</title>
        <authorList>
            <person name="Villanueva L."/>
            <person name="Von Meijenfeldt F.A.B."/>
            <person name="Westbye A.B."/>
            <person name="Yadav S."/>
            <person name="Hopmans E.C."/>
            <person name="Dutilh B.E."/>
            <person name="Sinninghe Damste J.S."/>
        </authorList>
    </citation>
    <scope>NUCLEOTIDE SEQUENCE [LARGE SCALE GENOMIC DNA]</scope>
    <source>
        <strain evidence="2">NIOZ-UU30</strain>
    </source>
</reference>
<dbReference type="PANTHER" id="PTHR43745">
    <property type="entry name" value="NITROREDUCTASE MJ1384-RELATED"/>
    <property type="match status" value="1"/>
</dbReference>
<feature type="domain" description="Nitroreductase" evidence="1">
    <location>
        <begin position="64"/>
        <end position="243"/>
    </location>
</feature>
<dbReference type="GO" id="GO:0016491">
    <property type="term" value="F:oxidoreductase activity"/>
    <property type="evidence" value="ECO:0007669"/>
    <property type="project" value="InterPro"/>
</dbReference>
<dbReference type="CDD" id="cd02142">
    <property type="entry name" value="McbC_SagB-like_oxidoreductase"/>
    <property type="match status" value="1"/>
</dbReference>
<dbReference type="NCBIfam" id="TIGR03605">
    <property type="entry name" value="antibiot_sagB"/>
    <property type="match status" value="1"/>
</dbReference>
<dbReference type="SUPFAM" id="SSF55469">
    <property type="entry name" value="FMN-dependent nitroreductase-like"/>
    <property type="match status" value="1"/>
</dbReference>
<evidence type="ECO:0000313" key="3">
    <source>
        <dbReference type="Proteomes" id="UP000603434"/>
    </source>
</evidence>
<dbReference type="EMBL" id="JACNJH010000158">
    <property type="protein sequence ID" value="MBC8361896.1"/>
    <property type="molecule type" value="Genomic_DNA"/>
</dbReference>
<name>A0A8J6TMY5_9BACT</name>
<dbReference type="InterPro" id="IPR052544">
    <property type="entry name" value="Bacteriocin_Proc_Enz"/>
</dbReference>
<dbReference type="Gene3D" id="3.40.109.10">
    <property type="entry name" value="NADH Oxidase"/>
    <property type="match status" value="1"/>
</dbReference>
<sequence length="249" mass="27682">MALYQQGLAFRYVQGTKYHQDQLLRDSLGSIPAPPSLKTYPEAVHLQLPQPDLGRPADLWQCLARRRSQRDTTSEPLALEELAVLLWAAQGVTARAGTYLLRTAPSAGALYPFETYLYLDRVEGAPQGLYHFNVADFALDLLKKESFNRSITAACLGQSAVRRAAVVIIWTAMMLRCMSKYRDRAMRYIPMDLGHVCQNVQLAATAMGFGSCPIGAFYDDDINKLLGVDGQEETVLYLVTVGKMIICNL</sequence>
<dbReference type="InterPro" id="IPR000415">
    <property type="entry name" value="Nitroreductase-like"/>
</dbReference>
<gene>
    <name evidence="2" type="ORF">H8E23_10905</name>
</gene>
<dbReference type="InterPro" id="IPR020051">
    <property type="entry name" value="SagB-type_dehydrogenase"/>
</dbReference>
<dbReference type="Pfam" id="PF00881">
    <property type="entry name" value="Nitroreductase"/>
    <property type="match status" value="1"/>
</dbReference>
<dbReference type="AlphaFoldDB" id="A0A8J6TMY5"/>
<organism evidence="2 3">
    <name type="scientific">Candidatus Desulfatibia profunda</name>
    <dbReference type="NCBI Taxonomy" id="2841695"/>
    <lineage>
        <taxon>Bacteria</taxon>
        <taxon>Pseudomonadati</taxon>
        <taxon>Thermodesulfobacteriota</taxon>
        <taxon>Desulfobacteria</taxon>
        <taxon>Desulfobacterales</taxon>
        <taxon>Desulfobacterales incertae sedis</taxon>
        <taxon>Candidatus Desulfatibia</taxon>
    </lineage>
</organism>
<comment type="caution">
    <text evidence="2">The sequence shown here is derived from an EMBL/GenBank/DDBJ whole genome shotgun (WGS) entry which is preliminary data.</text>
</comment>
<evidence type="ECO:0000313" key="2">
    <source>
        <dbReference type="EMBL" id="MBC8361896.1"/>
    </source>
</evidence>
<dbReference type="PANTHER" id="PTHR43745:SF2">
    <property type="entry name" value="NITROREDUCTASE MJ1384-RELATED"/>
    <property type="match status" value="1"/>
</dbReference>
<protein>
    <submittedName>
        <fullName evidence="2">SagB/ThcOx family dehydrogenase</fullName>
    </submittedName>
</protein>
<accession>A0A8J6TMY5</accession>
<proteinExistence type="predicted"/>
<evidence type="ECO:0000259" key="1">
    <source>
        <dbReference type="Pfam" id="PF00881"/>
    </source>
</evidence>
<dbReference type="Proteomes" id="UP000603434">
    <property type="component" value="Unassembled WGS sequence"/>
</dbReference>
<dbReference type="InterPro" id="IPR029479">
    <property type="entry name" value="Nitroreductase"/>
</dbReference>